<dbReference type="InterPro" id="IPR050090">
    <property type="entry name" value="Tyrosine_recombinase_XerCD"/>
</dbReference>
<dbReference type="Pfam" id="PF12167">
    <property type="entry name" value="Arm-DNA-bind_2"/>
    <property type="match status" value="1"/>
</dbReference>
<dbReference type="InterPro" id="IPR013762">
    <property type="entry name" value="Integrase-like_cat_sf"/>
</dbReference>
<dbReference type="PROSITE" id="PS51900">
    <property type="entry name" value="CB"/>
    <property type="match status" value="1"/>
</dbReference>
<dbReference type="EMBL" id="PNCM01000002">
    <property type="protein sequence ID" value="TMP84159.1"/>
    <property type="molecule type" value="Genomic_DNA"/>
</dbReference>
<evidence type="ECO:0000256" key="2">
    <source>
        <dbReference type="ARBA" id="ARBA00022908"/>
    </source>
</evidence>
<evidence type="ECO:0000256" key="5">
    <source>
        <dbReference type="PROSITE-ProRule" id="PRU01248"/>
    </source>
</evidence>
<evidence type="ECO:0000259" key="7">
    <source>
        <dbReference type="PROSITE" id="PS51900"/>
    </source>
</evidence>
<dbReference type="InterPro" id="IPR025269">
    <property type="entry name" value="SAM-like_dom"/>
</dbReference>
<dbReference type="PROSITE" id="PS51898">
    <property type="entry name" value="TYR_RECOMBINASE"/>
    <property type="match status" value="1"/>
</dbReference>
<dbReference type="Proteomes" id="UP000307362">
    <property type="component" value="Unassembled WGS sequence"/>
</dbReference>
<evidence type="ECO:0000256" key="4">
    <source>
        <dbReference type="ARBA" id="ARBA00023172"/>
    </source>
</evidence>
<dbReference type="Pfam" id="PF00589">
    <property type="entry name" value="Phage_integrase"/>
    <property type="match status" value="1"/>
</dbReference>
<evidence type="ECO:0000313" key="8">
    <source>
        <dbReference type="EMBL" id="TMP84159.1"/>
    </source>
</evidence>
<dbReference type="GO" id="GO:0006310">
    <property type="term" value="P:DNA recombination"/>
    <property type="evidence" value="ECO:0007669"/>
    <property type="project" value="UniProtKB-KW"/>
</dbReference>
<dbReference type="SUPFAM" id="SSF56349">
    <property type="entry name" value="DNA breaking-rejoining enzymes"/>
    <property type="match status" value="1"/>
</dbReference>
<dbReference type="InterPro" id="IPR010998">
    <property type="entry name" value="Integrase_recombinase_N"/>
</dbReference>
<accession>A0A5S3YZE8</accession>
<proteinExistence type="inferred from homology"/>
<protein>
    <submittedName>
        <fullName evidence="8">Integrase</fullName>
    </submittedName>
</protein>
<keyword evidence="3 5" id="KW-0238">DNA-binding</keyword>
<dbReference type="CDD" id="cd01189">
    <property type="entry name" value="INT_ICEBs1_C_like"/>
    <property type="match status" value="1"/>
</dbReference>
<dbReference type="Gene3D" id="1.10.443.10">
    <property type="entry name" value="Intergrase catalytic core"/>
    <property type="match status" value="1"/>
</dbReference>
<organism evidence="8 9">
    <name type="scientific">Pseudoalteromonas phenolica</name>
    <dbReference type="NCBI Taxonomy" id="161398"/>
    <lineage>
        <taxon>Bacteria</taxon>
        <taxon>Pseudomonadati</taxon>
        <taxon>Pseudomonadota</taxon>
        <taxon>Gammaproteobacteria</taxon>
        <taxon>Alteromonadales</taxon>
        <taxon>Pseudoalteromonadaceae</taxon>
        <taxon>Pseudoalteromonas</taxon>
    </lineage>
</organism>
<dbReference type="PANTHER" id="PTHR30349:SF64">
    <property type="entry name" value="PROPHAGE INTEGRASE INTD-RELATED"/>
    <property type="match status" value="1"/>
</dbReference>
<sequence>MGIRSDKYKGVFTRELKGGERLYISFAYQGERCREPLKGLNPELKTDWDYAFGLKKEVERMILLGRFVYSEYFPDSPKAQKLNSSANATVLDYLNEYIEHAKKRGLSVSTIEGYLKAKRALAPLHDIKASKLTPANIKQYIKGSSVTLKTMRNRLSVLNSALNEAVVDGALKLNPCASVKPHQYMDKINKVTTRGKHEDVDPFRPKEISAILKSARNELELNLLTVLFYTGIRPSEAAALQWVDVDLINEELKVCEAVIWDSSSQKAVTKGTKTRAGNRVIELQPEAIAALEAQKELTGNNEFVFIEPKQKRQLTGSAQIRKNIWLPVLTASGVRYRHPYQARHTFATMLISQGKNLWWIARQMGHDSPEMLFRHYGNYIKEHDQKSR</sequence>
<reference evidence="9" key="2">
    <citation type="submission" date="2019-06" db="EMBL/GenBank/DDBJ databases">
        <title>Co-occurence of chitin degradation, pigmentation and bioactivity in marine Pseudoalteromonas.</title>
        <authorList>
            <person name="Sonnenschein E.C."/>
            <person name="Bech P.K."/>
        </authorList>
    </citation>
    <scope>NUCLEOTIDE SEQUENCE [LARGE SCALE GENOMIC DNA]</scope>
    <source>
        <strain evidence="9">S1189</strain>
    </source>
</reference>
<dbReference type="PANTHER" id="PTHR30349">
    <property type="entry name" value="PHAGE INTEGRASE-RELATED"/>
    <property type="match status" value="1"/>
</dbReference>
<dbReference type="InterPro" id="IPR022000">
    <property type="entry name" value="Min27-like_integrase_DNA_bind"/>
</dbReference>
<evidence type="ECO:0000313" key="9">
    <source>
        <dbReference type="Proteomes" id="UP000307362"/>
    </source>
</evidence>
<dbReference type="OrthoDB" id="5391994at2"/>
<dbReference type="InterPro" id="IPR002104">
    <property type="entry name" value="Integrase_catalytic"/>
</dbReference>
<dbReference type="AlphaFoldDB" id="A0A5S3YZE8"/>
<comment type="similarity">
    <text evidence="1">Belongs to the 'phage' integrase family.</text>
</comment>
<keyword evidence="2" id="KW-0229">DNA integration</keyword>
<dbReference type="GO" id="GO:0003677">
    <property type="term" value="F:DNA binding"/>
    <property type="evidence" value="ECO:0007669"/>
    <property type="project" value="UniProtKB-UniRule"/>
</dbReference>
<feature type="domain" description="Core-binding (CB)" evidence="7">
    <location>
        <begin position="88"/>
        <end position="166"/>
    </location>
</feature>
<comment type="caution">
    <text evidence="8">The sequence shown here is derived from an EMBL/GenBank/DDBJ whole genome shotgun (WGS) entry which is preliminary data.</text>
</comment>
<dbReference type="GO" id="GO:0015074">
    <property type="term" value="P:DNA integration"/>
    <property type="evidence" value="ECO:0007669"/>
    <property type="project" value="UniProtKB-KW"/>
</dbReference>
<feature type="domain" description="Tyr recombinase" evidence="6">
    <location>
        <begin position="198"/>
        <end position="388"/>
    </location>
</feature>
<keyword evidence="4" id="KW-0233">DNA recombination</keyword>
<evidence type="ECO:0000256" key="3">
    <source>
        <dbReference type="ARBA" id="ARBA00023125"/>
    </source>
</evidence>
<gene>
    <name evidence="8" type="ORF">CWB73_00385</name>
</gene>
<dbReference type="Pfam" id="PF13102">
    <property type="entry name" value="Phage_int_SAM_5"/>
    <property type="match status" value="1"/>
</dbReference>
<evidence type="ECO:0000256" key="1">
    <source>
        <dbReference type="ARBA" id="ARBA00008857"/>
    </source>
</evidence>
<dbReference type="InterPro" id="IPR011010">
    <property type="entry name" value="DNA_brk_join_enz"/>
</dbReference>
<reference evidence="8 9" key="1">
    <citation type="submission" date="2017-12" db="EMBL/GenBank/DDBJ databases">
        <authorList>
            <person name="Paulsen S."/>
            <person name="Gram L.K."/>
        </authorList>
    </citation>
    <scope>NUCLEOTIDE SEQUENCE [LARGE SCALE GENOMIC DNA]</scope>
    <source>
        <strain evidence="8 9">S1189</strain>
    </source>
</reference>
<dbReference type="RefSeq" id="WP_138565935.1">
    <property type="nucleotide sequence ID" value="NZ_PNCM01000002.1"/>
</dbReference>
<evidence type="ECO:0000259" key="6">
    <source>
        <dbReference type="PROSITE" id="PS51898"/>
    </source>
</evidence>
<dbReference type="Gene3D" id="1.10.150.130">
    <property type="match status" value="1"/>
</dbReference>
<name>A0A5S3YZE8_9GAMM</name>
<dbReference type="InterPro" id="IPR044068">
    <property type="entry name" value="CB"/>
</dbReference>